<dbReference type="RefSeq" id="WP_042984641.1">
    <property type="nucleotide sequence ID" value="NZ_JMQC01000009.1"/>
</dbReference>
<evidence type="ECO:0000256" key="3">
    <source>
        <dbReference type="ARBA" id="ARBA00022969"/>
    </source>
</evidence>
<dbReference type="AlphaFoldDB" id="A0A090YCM7"/>
<dbReference type="Proteomes" id="UP000029389">
    <property type="component" value="Unassembled WGS sequence"/>
</dbReference>
<evidence type="ECO:0000256" key="1">
    <source>
        <dbReference type="ARBA" id="ARBA00007819"/>
    </source>
</evidence>
<evidence type="ECO:0000256" key="2">
    <source>
        <dbReference type="ARBA" id="ARBA00022656"/>
    </source>
</evidence>
<keyword evidence="3" id="KW-0749">Sporulation</keyword>
<keyword evidence="4" id="KW-0843">Virulence</keyword>
<evidence type="ECO:0000313" key="9">
    <source>
        <dbReference type="Proteomes" id="UP000264294"/>
    </source>
</evidence>
<evidence type="ECO:0000313" key="8">
    <source>
        <dbReference type="Proteomes" id="UP000029389"/>
    </source>
</evidence>
<name>A0A090YCM7_9BACI</name>
<dbReference type="EMBL" id="JMQC01000009">
    <property type="protein sequence ID" value="KFM95567.1"/>
    <property type="molecule type" value="Genomic_DNA"/>
</dbReference>
<comment type="caution">
    <text evidence="6">The sequence shown here is derived from an EMBL/GenBank/DDBJ whole genome shotgun (WGS) entry which is preliminary data.</text>
</comment>
<evidence type="ECO:0000313" key="6">
    <source>
        <dbReference type="EMBL" id="KFM95567.1"/>
    </source>
</evidence>
<reference evidence="7 9" key="2">
    <citation type="submission" date="2018-08" db="EMBL/GenBank/DDBJ databases">
        <title>Bacillus clarus sp. nov. strain PS00077A.</title>
        <authorList>
            <person name="Mendez Acevedo M."/>
            <person name="Carroll L."/>
            <person name="Mukherjee M."/>
            <person name="Wiedmann M."/>
            <person name="Kovac J."/>
        </authorList>
    </citation>
    <scope>NUCLEOTIDE SEQUENCE [LARGE SCALE GENOMIC DNA]</scope>
    <source>
        <strain evidence="7 9">PS00077A</strain>
    </source>
</reference>
<keyword evidence="9" id="KW-1185">Reference proteome</keyword>
<dbReference type="EMBL" id="QVOD01000037">
    <property type="protein sequence ID" value="RFT64332.1"/>
    <property type="molecule type" value="Genomic_DNA"/>
</dbReference>
<accession>A0A090YCM7</accession>
<dbReference type="GO" id="GO:0030435">
    <property type="term" value="P:sporulation resulting in formation of a cellular spore"/>
    <property type="evidence" value="ECO:0007669"/>
    <property type="project" value="UniProtKB-KW"/>
</dbReference>
<evidence type="ECO:0000313" key="7">
    <source>
        <dbReference type="EMBL" id="RFT64332.1"/>
    </source>
</evidence>
<dbReference type="InterPro" id="IPR036716">
    <property type="entry name" value="Pest_crys_N_sf"/>
</dbReference>
<sequence length="195" mass="22040">MDSNVKKGMMENSESNLCETKMDENHGQLSYEESFYTTTEDSSKVLDHSKPTLRLQDYTNPILNDCNCNTMGDIDIQDGEPISINQPEKFFSSRPWTEKNLDEIEDEWKRWAEGNSFLYIPPVVGTVSSLILKQIAGALGKKLLNSLFEKLFPTPSPVTILEILEAVEELLNQRLSPGSSAPGYVRIRGVTTKYR</sequence>
<dbReference type="GO" id="GO:0090729">
    <property type="term" value="F:toxin activity"/>
    <property type="evidence" value="ECO:0007669"/>
    <property type="project" value="UniProtKB-KW"/>
</dbReference>
<dbReference type="PATRIC" id="fig|1405.8.peg.5715"/>
<comment type="similarity">
    <text evidence="1">Belongs to the delta endotoxin family.</text>
</comment>
<evidence type="ECO:0000256" key="4">
    <source>
        <dbReference type="ARBA" id="ARBA00023026"/>
    </source>
</evidence>
<dbReference type="SUPFAM" id="SSF56849">
    <property type="entry name" value="delta-Endotoxin (insectocide), N-terminal domain"/>
    <property type="match status" value="1"/>
</dbReference>
<keyword evidence="2" id="KW-0800">Toxin</keyword>
<dbReference type="Proteomes" id="UP000264294">
    <property type="component" value="Unassembled WGS sequence"/>
</dbReference>
<organism evidence="6 8">
    <name type="scientific">Bacillus clarus</name>
    <dbReference type="NCBI Taxonomy" id="2338372"/>
    <lineage>
        <taxon>Bacteria</taxon>
        <taxon>Bacillati</taxon>
        <taxon>Bacillota</taxon>
        <taxon>Bacilli</taxon>
        <taxon>Bacillales</taxon>
        <taxon>Bacillaceae</taxon>
        <taxon>Bacillus</taxon>
        <taxon>Bacillus cereus group</taxon>
    </lineage>
</organism>
<evidence type="ECO:0000256" key="5">
    <source>
        <dbReference type="ARBA" id="ARBA00029653"/>
    </source>
</evidence>
<protein>
    <recommendedName>
        <fullName evidence="5">Crystaline entomocidal protoxin</fullName>
    </recommendedName>
</protein>
<reference evidence="6 8" key="1">
    <citation type="submission" date="2014-04" db="EMBL/GenBank/DDBJ databases">
        <authorList>
            <person name="Bishop-Lilly K.A."/>
            <person name="Broomall S.M."/>
            <person name="Chain P.S."/>
            <person name="Chertkov O."/>
            <person name="Coyne S.R."/>
            <person name="Daligault H.E."/>
            <person name="Davenport K.W."/>
            <person name="Erkkila T."/>
            <person name="Frey K.G."/>
            <person name="Gibbons H.S."/>
            <person name="Gu W."/>
            <person name="Jaissle J."/>
            <person name="Johnson S.L."/>
            <person name="Koroleva G.I."/>
            <person name="Ladner J.T."/>
            <person name="Lo C.-C."/>
            <person name="Minogue T.D."/>
            <person name="Munk C."/>
            <person name="Palacios G.F."/>
            <person name="Redden C.L."/>
            <person name="Rosenzweig C.N."/>
            <person name="Scholz M.B."/>
            <person name="Teshima H."/>
            <person name="Xu Y."/>
        </authorList>
    </citation>
    <scope>NUCLEOTIDE SEQUENCE [LARGE SCALE GENOMIC DNA]</scope>
    <source>
        <strain evidence="6 8">BHP</strain>
    </source>
</reference>
<proteinExistence type="inferred from homology"/>
<gene>
    <name evidence="6" type="primary">cry2Aa</name>
    <name evidence="7" type="ORF">D0U04_22470</name>
    <name evidence="6" type="ORF">DJ93_5538</name>
</gene>
<dbReference type="Gene3D" id="1.20.190.10">
    <property type="entry name" value="Pesticidal crystal protein, N-terminal domain"/>
    <property type="match status" value="1"/>
</dbReference>